<feature type="domain" description="Aminotransferase class V" evidence="2">
    <location>
        <begin position="88"/>
        <end position="373"/>
    </location>
</feature>
<organism evidence="3 4">
    <name type="scientific">Hyphomonas jannaschiana VP2</name>
    <dbReference type="NCBI Taxonomy" id="1280952"/>
    <lineage>
        <taxon>Bacteria</taxon>
        <taxon>Pseudomonadati</taxon>
        <taxon>Pseudomonadota</taxon>
        <taxon>Alphaproteobacteria</taxon>
        <taxon>Hyphomonadales</taxon>
        <taxon>Hyphomonadaceae</taxon>
        <taxon>Hyphomonas</taxon>
    </lineage>
</organism>
<proteinExistence type="predicted"/>
<comment type="caution">
    <text evidence="3">The sequence shown here is derived from an EMBL/GenBank/DDBJ whole genome shotgun (WGS) entry which is preliminary data.</text>
</comment>
<keyword evidence="1" id="KW-0663">Pyridoxal phosphate</keyword>
<dbReference type="InterPro" id="IPR015422">
    <property type="entry name" value="PyrdxlP-dep_Trfase_small"/>
</dbReference>
<dbReference type="InterPro" id="IPR015421">
    <property type="entry name" value="PyrdxlP-dep_Trfase_major"/>
</dbReference>
<reference evidence="3 4" key="1">
    <citation type="journal article" date="2014" name="Antonie Van Leeuwenhoek">
        <title>Hyphomonas beringensis sp. nov. and Hyphomonas chukchiensis sp. nov., isolated from surface seawater of the Bering Sea and Chukchi Sea.</title>
        <authorList>
            <person name="Li C."/>
            <person name="Lai Q."/>
            <person name="Li G."/>
            <person name="Dong C."/>
            <person name="Wang J."/>
            <person name="Liao Y."/>
            <person name="Shao Z."/>
        </authorList>
    </citation>
    <scope>NUCLEOTIDE SEQUENCE [LARGE SCALE GENOMIC DNA]</scope>
    <source>
        <strain evidence="3 4">VP2</strain>
    </source>
</reference>
<dbReference type="PANTHER" id="PTHR43092:SF6">
    <property type="entry name" value="BLR1280 PROTEIN"/>
    <property type="match status" value="1"/>
</dbReference>
<evidence type="ECO:0000256" key="1">
    <source>
        <dbReference type="ARBA" id="ARBA00022898"/>
    </source>
</evidence>
<keyword evidence="3" id="KW-0808">Transferase</keyword>
<keyword evidence="3" id="KW-0032">Aminotransferase</keyword>
<name>A0A059FAZ2_9PROT</name>
<dbReference type="EMBL" id="ARYJ01000007">
    <property type="protein sequence ID" value="KCZ87721.1"/>
    <property type="molecule type" value="Genomic_DNA"/>
</dbReference>
<dbReference type="InterPro" id="IPR000192">
    <property type="entry name" value="Aminotrans_V_dom"/>
</dbReference>
<dbReference type="AlphaFoldDB" id="A0A059FAZ2"/>
<dbReference type="eggNOG" id="COG0520">
    <property type="taxonomic scope" value="Bacteria"/>
</dbReference>
<keyword evidence="4" id="KW-1185">Reference proteome</keyword>
<dbReference type="Proteomes" id="UP000024816">
    <property type="component" value="Unassembled WGS sequence"/>
</dbReference>
<dbReference type="GO" id="GO:0008483">
    <property type="term" value="F:transaminase activity"/>
    <property type="evidence" value="ECO:0007669"/>
    <property type="project" value="UniProtKB-KW"/>
</dbReference>
<dbReference type="SUPFAM" id="SSF53383">
    <property type="entry name" value="PLP-dependent transferases"/>
    <property type="match status" value="1"/>
</dbReference>
<accession>A0A059FAZ2</accession>
<protein>
    <submittedName>
        <fullName evidence="3">Class V aminotransferase</fullName>
    </submittedName>
</protein>
<dbReference type="PANTHER" id="PTHR43092">
    <property type="entry name" value="L-CYSTEINE DESULFHYDRASE"/>
    <property type="match status" value="1"/>
</dbReference>
<dbReference type="InterPro" id="IPR015424">
    <property type="entry name" value="PyrdxlP-dep_Trfase"/>
</dbReference>
<dbReference type="PATRIC" id="fig|1280952.3.peg.2399"/>
<dbReference type="STRING" id="1280952.HJA_11994"/>
<evidence type="ECO:0000313" key="3">
    <source>
        <dbReference type="EMBL" id="KCZ87721.1"/>
    </source>
</evidence>
<dbReference type="Pfam" id="PF00266">
    <property type="entry name" value="Aminotran_5"/>
    <property type="match status" value="1"/>
</dbReference>
<dbReference type="Gene3D" id="3.90.1150.10">
    <property type="entry name" value="Aspartate Aminotransferase, domain 1"/>
    <property type="match status" value="1"/>
</dbReference>
<evidence type="ECO:0000259" key="2">
    <source>
        <dbReference type="Pfam" id="PF00266"/>
    </source>
</evidence>
<gene>
    <name evidence="3" type="ORF">HJA_11994</name>
</gene>
<evidence type="ECO:0000313" key="4">
    <source>
        <dbReference type="Proteomes" id="UP000024816"/>
    </source>
</evidence>
<dbReference type="Gene3D" id="3.40.640.10">
    <property type="entry name" value="Type I PLP-dependent aspartate aminotransferase-like (Major domain)"/>
    <property type="match status" value="1"/>
</dbReference>
<sequence>MKGAAVAAASFTTETACTAAPVPASAGERTVQDIASDEAFWRPIVAQYDVTPDVVNFENGYWGLMAKPVLEAFVRNTEKVNRNNSWYARRDYYAEIQPIHARIAAFLGAGADEIVFTRNATESLQALVGGYNRLKPGDAVMYADLDYDSIQTAMDTKAEREGASVVRIDIPEPVTFDGLIDTYRRALEANPKVRLLLLTHISHRTGLMIPVREIVEMARGFDVDCIVDAAHSWGQTDFRMEDLGADFVGFNLHKWIGAPIGAGLIYIRQDRLADISPDMSERPEGVGTIYHRIHTGTTNFATFLTLKDALDFHELVGPARKAARVAYLRDLWAEEMRGDDGIEILTPSDPRLHAAITSFRFKGRTSVDDNKAIVNALVEKHGIFAVHRDGVAKGACVRVTPTLYNTPDQCLQLVRALRSLLAET</sequence>